<accession>A0A377GQK2</accession>
<dbReference type="PANTHER" id="PTHR38776">
    <property type="entry name" value="MLTA-INTERACTING PROTEIN-RELATED"/>
    <property type="match status" value="1"/>
</dbReference>
<keyword evidence="8" id="KW-1185">Reference proteome</keyword>
<dbReference type="GO" id="GO:0009279">
    <property type="term" value="C:cell outer membrane"/>
    <property type="evidence" value="ECO:0007669"/>
    <property type="project" value="UniProtKB-SubCell"/>
</dbReference>
<name>A0A377GQK2_9FUSO</name>
<protein>
    <submittedName>
        <fullName evidence="7">24 kDa outer membrane protein</fullName>
    </submittedName>
</protein>
<evidence type="ECO:0000256" key="3">
    <source>
        <dbReference type="ARBA" id="ARBA00022729"/>
    </source>
</evidence>
<dbReference type="InterPro" id="IPR010583">
    <property type="entry name" value="MipA"/>
</dbReference>
<evidence type="ECO:0000313" key="8">
    <source>
        <dbReference type="Proteomes" id="UP000255328"/>
    </source>
</evidence>
<evidence type="ECO:0000313" key="7">
    <source>
        <dbReference type="EMBL" id="STO28771.1"/>
    </source>
</evidence>
<keyword evidence="5" id="KW-0998">Cell outer membrane</keyword>
<proteinExistence type="inferred from homology"/>
<evidence type="ECO:0000256" key="2">
    <source>
        <dbReference type="ARBA" id="ARBA00005722"/>
    </source>
</evidence>
<keyword evidence="4" id="KW-0472">Membrane</keyword>
<dbReference type="EMBL" id="UGGU01000002">
    <property type="protein sequence ID" value="STO28771.1"/>
    <property type="molecule type" value="Genomic_DNA"/>
</dbReference>
<reference evidence="7 8" key="1">
    <citation type="submission" date="2018-06" db="EMBL/GenBank/DDBJ databases">
        <authorList>
            <consortium name="Pathogen Informatics"/>
            <person name="Doyle S."/>
        </authorList>
    </citation>
    <scope>NUCLEOTIDE SEQUENCE [LARGE SCALE GENOMIC DNA]</scope>
    <source>
        <strain evidence="7 8">NCTC10723</strain>
    </source>
</reference>
<feature type="signal peptide" evidence="6">
    <location>
        <begin position="1"/>
        <end position="17"/>
    </location>
</feature>
<evidence type="ECO:0000256" key="4">
    <source>
        <dbReference type="ARBA" id="ARBA00023136"/>
    </source>
</evidence>
<dbReference type="AlphaFoldDB" id="A0A377GQK2"/>
<gene>
    <name evidence="7" type="ORF">NCTC10723_00082</name>
</gene>
<organism evidence="7 8">
    <name type="scientific">Fusobacterium necrogenes</name>
    <dbReference type="NCBI Taxonomy" id="858"/>
    <lineage>
        <taxon>Bacteria</taxon>
        <taxon>Fusobacteriati</taxon>
        <taxon>Fusobacteriota</taxon>
        <taxon>Fusobacteriia</taxon>
        <taxon>Fusobacteriales</taxon>
        <taxon>Fusobacteriaceae</taxon>
        <taxon>Fusobacterium</taxon>
    </lineage>
</organism>
<dbReference type="Pfam" id="PF06629">
    <property type="entry name" value="MipA"/>
    <property type="match status" value="1"/>
</dbReference>
<dbReference type="RefSeq" id="WP_115268276.1">
    <property type="nucleotide sequence ID" value="NZ_UGGU01000002.1"/>
</dbReference>
<keyword evidence="3 6" id="KW-0732">Signal</keyword>
<evidence type="ECO:0000256" key="5">
    <source>
        <dbReference type="ARBA" id="ARBA00023237"/>
    </source>
</evidence>
<dbReference type="Proteomes" id="UP000255328">
    <property type="component" value="Unassembled WGS sequence"/>
</dbReference>
<dbReference type="OrthoDB" id="5686279at2"/>
<dbReference type="PANTHER" id="PTHR38776:SF1">
    <property type="entry name" value="MLTA-INTERACTING PROTEIN-RELATED"/>
    <property type="match status" value="1"/>
</dbReference>
<comment type="similarity">
    <text evidence="2">Belongs to the MipA/OmpV family.</text>
</comment>
<feature type="chain" id="PRO_5016887186" evidence="6">
    <location>
        <begin position="18"/>
        <end position="247"/>
    </location>
</feature>
<comment type="subcellular location">
    <subcellularLocation>
        <location evidence="1">Cell outer membrane</location>
    </subcellularLocation>
</comment>
<evidence type="ECO:0000256" key="1">
    <source>
        <dbReference type="ARBA" id="ARBA00004442"/>
    </source>
</evidence>
<evidence type="ECO:0000256" key="6">
    <source>
        <dbReference type="SAM" id="SignalP"/>
    </source>
</evidence>
<sequence>MNKILLGIVLVGSTALAVNEVQTVGVAASYTNTMYRAENQFIPIPLINLNYGRFFIKGLKSGFKIHEESEFNFSIIVDPLAGYFDGWYIKGSDMKEGYKNIDDRDYQFMYGLEANYNFTDDIFGTLSYMWGSDGSKGELAITHVKYLTNRLVFMPNFSLKYYDNKFVDYYVGVTKEETLKNSKIDKEYNTNDSFIAGITMTFEYAATEQTTISVFGGYDYFDDKIADSPIVNKNGQFYGGIGLRYSF</sequence>